<reference evidence="11 12" key="1">
    <citation type="submission" date="2019-08" db="EMBL/GenBank/DDBJ databases">
        <title>In-depth cultivation of the pig gut microbiome towards novel bacterial diversity and tailored functional studies.</title>
        <authorList>
            <person name="Wylensek D."/>
            <person name="Hitch T.C.A."/>
            <person name="Clavel T."/>
        </authorList>
    </citation>
    <scope>NUCLEOTIDE SEQUENCE [LARGE SCALE GENOMIC DNA]</scope>
    <source>
        <strain evidence="11 12">BBE-744-WT-12</strain>
    </source>
</reference>
<evidence type="ECO:0000256" key="6">
    <source>
        <dbReference type="ARBA" id="ARBA00023049"/>
    </source>
</evidence>
<dbReference type="PROSITE" id="PS00759">
    <property type="entry name" value="ARGE_DAPE_CPG2_2"/>
    <property type="match status" value="1"/>
</dbReference>
<dbReference type="RefSeq" id="WP_154418102.1">
    <property type="nucleotide sequence ID" value="NZ_VUNS01000008.1"/>
</dbReference>
<dbReference type="PIRSF" id="PIRSF037215">
    <property type="entry name" value="Peptidase_M20B"/>
    <property type="match status" value="1"/>
</dbReference>
<dbReference type="InterPro" id="IPR011650">
    <property type="entry name" value="Peptidase_M20_dimer"/>
</dbReference>
<evidence type="ECO:0000256" key="9">
    <source>
        <dbReference type="PIRSR" id="PIRSR037215-2"/>
    </source>
</evidence>
<comment type="caution">
    <text evidence="11">The sequence shown here is derived from an EMBL/GenBank/DDBJ whole genome shotgun (WGS) entry which is preliminary data.</text>
</comment>
<dbReference type="Pfam" id="PF01546">
    <property type="entry name" value="Peptidase_M20"/>
    <property type="match status" value="1"/>
</dbReference>
<dbReference type="InterPro" id="IPR002933">
    <property type="entry name" value="Peptidase_M20"/>
</dbReference>
<evidence type="ECO:0000256" key="7">
    <source>
        <dbReference type="NCBIfam" id="TIGR01882"/>
    </source>
</evidence>
<dbReference type="GO" id="GO:0005829">
    <property type="term" value="C:cytosol"/>
    <property type="evidence" value="ECO:0007669"/>
    <property type="project" value="TreeGrafter"/>
</dbReference>
<feature type="domain" description="Peptidase M20 dimerisation" evidence="10">
    <location>
        <begin position="207"/>
        <end position="305"/>
    </location>
</feature>
<sequence length="407" mass="44030">MKTVSERMLEYVRFNTQSNDSTGRHPSTPGQLEFARHLAKELRELGVERVRVSEFAYVFGEIPPSAGCGEAPALGLVAHMDTSADAPGDNVRPQLVEYRGGVIPLGDSGRTLDPAVFPELNRLTGHTLITTDGTTLLGADDKAGIAEILTAVERVAAGDLPHGKLCIGFTPDEEIGEGPLHFDVADFGADYAYTLDGGGAGEIEFQNFNAATATFELRGRSVHPGSAKDVMINAQKVAFELDSLLPQDEVPEKTERFQGFYHLVHTSGSVGNARLVYLLRDHEAASFEARKRRMREAAETLNAKYGAGTVVLTIKDQYRNMEEIIRQHPFLIEIAEDAVRSAGIEPVIVPIRGGTDGATLSFKGLPCPNLGTGGYNFHGECEFASVQEMESSVQVILNIIKAFAGKK</sequence>
<dbReference type="Pfam" id="PF07687">
    <property type="entry name" value="M20_dimer"/>
    <property type="match status" value="1"/>
</dbReference>
<dbReference type="GO" id="GO:0045148">
    <property type="term" value="F:tripeptide aminopeptidase activity"/>
    <property type="evidence" value="ECO:0007669"/>
    <property type="project" value="UniProtKB-UniRule"/>
</dbReference>
<keyword evidence="4 11" id="KW-0378">Hydrolase</keyword>
<dbReference type="AlphaFoldDB" id="A0A844G0U2"/>
<evidence type="ECO:0000256" key="1">
    <source>
        <dbReference type="ARBA" id="ARBA00009692"/>
    </source>
</evidence>
<gene>
    <name evidence="11" type="primary">pepT</name>
    <name evidence="11" type="ORF">FYJ85_09190</name>
</gene>
<proteinExistence type="inferred from homology"/>
<protein>
    <recommendedName>
        <fullName evidence="7">Peptidase T</fullName>
        <ecNumber evidence="7">3.4.11.4</ecNumber>
    </recommendedName>
</protein>
<evidence type="ECO:0000256" key="5">
    <source>
        <dbReference type="ARBA" id="ARBA00022833"/>
    </source>
</evidence>
<keyword evidence="12" id="KW-1185">Reference proteome</keyword>
<dbReference type="PANTHER" id="PTHR42994">
    <property type="entry name" value="PEPTIDASE T"/>
    <property type="match status" value="1"/>
</dbReference>
<dbReference type="InterPro" id="IPR036264">
    <property type="entry name" value="Bact_exopeptidase_dim_dom"/>
</dbReference>
<dbReference type="PROSITE" id="PS00758">
    <property type="entry name" value="ARGE_DAPE_CPG2_1"/>
    <property type="match status" value="1"/>
</dbReference>
<dbReference type="GO" id="GO:0008270">
    <property type="term" value="F:zinc ion binding"/>
    <property type="evidence" value="ECO:0007669"/>
    <property type="project" value="InterPro"/>
</dbReference>
<dbReference type="EMBL" id="VUNS01000008">
    <property type="protein sequence ID" value="MST97217.1"/>
    <property type="molecule type" value="Genomic_DNA"/>
</dbReference>
<dbReference type="CDD" id="cd03892">
    <property type="entry name" value="M20_peptT"/>
    <property type="match status" value="1"/>
</dbReference>
<feature type="binding site" evidence="9">
    <location>
        <position position="140"/>
    </location>
    <ligand>
        <name>Zn(2+)</name>
        <dbReference type="ChEBI" id="CHEBI:29105"/>
        <label>2</label>
    </ligand>
</feature>
<dbReference type="NCBIfam" id="TIGR01882">
    <property type="entry name" value="peptidase-T"/>
    <property type="match status" value="1"/>
</dbReference>
<dbReference type="NCBIfam" id="NF009920">
    <property type="entry name" value="PRK13381.1"/>
    <property type="match status" value="1"/>
</dbReference>
<keyword evidence="6" id="KW-0482">Metalloprotease</keyword>
<evidence type="ECO:0000256" key="3">
    <source>
        <dbReference type="ARBA" id="ARBA00022723"/>
    </source>
</evidence>
<dbReference type="EC" id="3.4.11.4" evidence="7"/>
<feature type="active site" description="Proton acceptor" evidence="8">
    <location>
        <position position="173"/>
    </location>
</feature>
<dbReference type="GO" id="GO:0006508">
    <property type="term" value="P:proteolysis"/>
    <property type="evidence" value="ECO:0007669"/>
    <property type="project" value="UniProtKB-UniRule"/>
</dbReference>
<dbReference type="PANTHER" id="PTHR42994:SF1">
    <property type="entry name" value="PEPTIDASE T"/>
    <property type="match status" value="1"/>
</dbReference>
<organism evidence="11 12">
    <name type="scientific">Victivallis lenta</name>
    <dbReference type="NCBI Taxonomy" id="2606640"/>
    <lineage>
        <taxon>Bacteria</taxon>
        <taxon>Pseudomonadati</taxon>
        <taxon>Lentisphaerota</taxon>
        <taxon>Lentisphaeria</taxon>
        <taxon>Victivallales</taxon>
        <taxon>Victivallaceae</taxon>
        <taxon>Victivallis</taxon>
    </lineage>
</organism>
<dbReference type="SUPFAM" id="SSF55031">
    <property type="entry name" value="Bacterial exopeptidase dimerisation domain"/>
    <property type="match status" value="1"/>
</dbReference>
<comment type="cofactor">
    <cofactor evidence="9">
        <name>Zn(2+)</name>
        <dbReference type="ChEBI" id="CHEBI:29105"/>
    </cofactor>
    <text evidence="9">Binds 2 Zn(2+) ions per subunit.</text>
</comment>
<dbReference type="Proteomes" id="UP000435649">
    <property type="component" value="Unassembled WGS sequence"/>
</dbReference>
<feature type="binding site" evidence="9">
    <location>
        <position position="196"/>
    </location>
    <ligand>
        <name>Zn(2+)</name>
        <dbReference type="ChEBI" id="CHEBI:29105"/>
        <label>1</label>
    </ligand>
</feature>
<keyword evidence="5 9" id="KW-0862">Zinc</keyword>
<feature type="binding site" evidence="9">
    <location>
        <position position="378"/>
    </location>
    <ligand>
        <name>Zn(2+)</name>
        <dbReference type="ChEBI" id="CHEBI:29105"/>
        <label>2</label>
    </ligand>
</feature>
<keyword evidence="2" id="KW-0645">Protease</keyword>
<evidence type="ECO:0000256" key="4">
    <source>
        <dbReference type="ARBA" id="ARBA00022801"/>
    </source>
</evidence>
<comment type="similarity">
    <text evidence="1">Belongs to the peptidase M20B family.</text>
</comment>
<dbReference type="Gene3D" id="3.30.70.360">
    <property type="match status" value="1"/>
</dbReference>
<accession>A0A844G0U2</accession>
<dbReference type="InterPro" id="IPR001261">
    <property type="entry name" value="ArgE/DapE_CS"/>
</dbReference>
<dbReference type="NCBIfam" id="NF003976">
    <property type="entry name" value="PRK05469.1"/>
    <property type="match status" value="1"/>
</dbReference>
<feature type="binding site" evidence="9">
    <location>
        <position position="174"/>
    </location>
    <ligand>
        <name>Zn(2+)</name>
        <dbReference type="ChEBI" id="CHEBI:29105"/>
        <label>2</label>
    </ligand>
</feature>
<keyword evidence="11" id="KW-0031">Aminopeptidase</keyword>
<evidence type="ECO:0000259" key="10">
    <source>
        <dbReference type="Pfam" id="PF07687"/>
    </source>
</evidence>
<feature type="active site" evidence="8">
    <location>
        <position position="81"/>
    </location>
</feature>
<dbReference type="SUPFAM" id="SSF53187">
    <property type="entry name" value="Zn-dependent exopeptidases"/>
    <property type="match status" value="1"/>
</dbReference>
<feature type="binding site" evidence="9">
    <location>
        <position position="140"/>
    </location>
    <ligand>
        <name>Zn(2+)</name>
        <dbReference type="ChEBI" id="CHEBI:29105"/>
        <label>1</label>
    </ligand>
</feature>
<dbReference type="GO" id="GO:0008237">
    <property type="term" value="F:metallopeptidase activity"/>
    <property type="evidence" value="ECO:0007669"/>
    <property type="project" value="UniProtKB-KW"/>
</dbReference>
<evidence type="ECO:0000256" key="8">
    <source>
        <dbReference type="PIRSR" id="PIRSR037215-1"/>
    </source>
</evidence>
<evidence type="ECO:0000313" key="12">
    <source>
        <dbReference type="Proteomes" id="UP000435649"/>
    </source>
</evidence>
<dbReference type="GO" id="GO:0006518">
    <property type="term" value="P:peptide metabolic process"/>
    <property type="evidence" value="ECO:0007669"/>
    <property type="project" value="InterPro"/>
</dbReference>
<evidence type="ECO:0000313" key="11">
    <source>
        <dbReference type="EMBL" id="MST97217.1"/>
    </source>
</evidence>
<keyword evidence="3 9" id="KW-0479">Metal-binding</keyword>
<dbReference type="Gene3D" id="3.40.630.10">
    <property type="entry name" value="Zn peptidases"/>
    <property type="match status" value="1"/>
</dbReference>
<name>A0A844G0U2_9BACT</name>
<feature type="binding site" evidence="9">
    <location>
        <position position="79"/>
    </location>
    <ligand>
        <name>Zn(2+)</name>
        <dbReference type="ChEBI" id="CHEBI:29105"/>
        <label>1</label>
    </ligand>
</feature>
<dbReference type="InterPro" id="IPR010161">
    <property type="entry name" value="Peptidase_M20B"/>
</dbReference>
<evidence type="ECO:0000256" key="2">
    <source>
        <dbReference type="ARBA" id="ARBA00022670"/>
    </source>
</evidence>